<dbReference type="Gene3D" id="3.30.450.260">
    <property type="entry name" value="Haem NO binding associated domain"/>
    <property type="match status" value="1"/>
</dbReference>
<organism evidence="10 11">
    <name type="scientific">Paralvinella palmiformis</name>
    <dbReference type="NCBI Taxonomy" id="53620"/>
    <lineage>
        <taxon>Eukaryota</taxon>
        <taxon>Metazoa</taxon>
        <taxon>Spiralia</taxon>
        <taxon>Lophotrochozoa</taxon>
        <taxon>Annelida</taxon>
        <taxon>Polychaeta</taxon>
        <taxon>Sedentaria</taxon>
        <taxon>Canalipalpata</taxon>
        <taxon>Terebellida</taxon>
        <taxon>Terebelliformia</taxon>
        <taxon>Alvinellidae</taxon>
        <taxon>Paralvinella</taxon>
    </lineage>
</organism>
<dbReference type="EC" id="4.6.1.2" evidence="2"/>
<dbReference type="GO" id="GO:0005525">
    <property type="term" value="F:GTP binding"/>
    <property type="evidence" value="ECO:0007669"/>
    <property type="project" value="UniProtKB-KW"/>
</dbReference>
<dbReference type="Pfam" id="PF00211">
    <property type="entry name" value="Guanylate_cyc"/>
    <property type="match status" value="1"/>
</dbReference>
<dbReference type="InterPro" id="IPR001054">
    <property type="entry name" value="A/G_cyclase"/>
</dbReference>
<feature type="domain" description="Guanylate cyclase" evidence="9">
    <location>
        <begin position="353"/>
        <end position="439"/>
    </location>
</feature>
<keyword evidence="7" id="KW-0141">cGMP biosynthesis</keyword>
<dbReference type="InterPro" id="IPR011645">
    <property type="entry name" value="HNOB_dom_associated"/>
</dbReference>
<dbReference type="Pfam" id="PF07700">
    <property type="entry name" value="HNOB"/>
    <property type="match status" value="1"/>
</dbReference>
<evidence type="ECO:0000256" key="2">
    <source>
        <dbReference type="ARBA" id="ARBA00012202"/>
    </source>
</evidence>
<dbReference type="InterPro" id="IPR011644">
    <property type="entry name" value="Heme_NO-bd"/>
</dbReference>
<evidence type="ECO:0000259" key="9">
    <source>
        <dbReference type="PROSITE" id="PS50125"/>
    </source>
</evidence>
<evidence type="ECO:0000256" key="7">
    <source>
        <dbReference type="ARBA" id="ARBA00023293"/>
    </source>
</evidence>
<evidence type="ECO:0000256" key="3">
    <source>
        <dbReference type="ARBA" id="ARBA00022490"/>
    </source>
</evidence>
<comment type="similarity">
    <text evidence="8">Belongs to the adenylyl cyclase class-4/guanylyl cyclase family.</text>
</comment>
<dbReference type="AlphaFoldDB" id="A0AAD9IRB3"/>
<dbReference type="PANTHER" id="PTHR45655:SF10">
    <property type="entry name" value="SOLUBLE GUANYLATE CYCLASE 88E"/>
    <property type="match status" value="1"/>
</dbReference>
<protein>
    <recommendedName>
        <fullName evidence="2">guanylate cyclase</fullName>
        <ecNumber evidence="2">4.6.1.2</ecNumber>
    </recommendedName>
</protein>
<comment type="subcellular location">
    <subcellularLocation>
        <location evidence="1">Cytoplasm</location>
    </subcellularLocation>
</comment>
<dbReference type="Gene3D" id="3.30.70.1230">
    <property type="entry name" value="Nucleotide cyclase"/>
    <property type="match status" value="1"/>
</dbReference>
<keyword evidence="11" id="KW-1185">Reference proteome</keyword>
<gene>
    <name evidence="10" type="ORF">LSH36_1798g00006</name>
</gene>
<dbReference type="GO" id="GO:0004383">
    <property type="term" value="F:guanylate cyclase activity"/>
    <property type="evidence" value="ECO:0007669"/>
    <property type="project" value="UniProtKB-EC"/>
</dbReference>
<dbReference type="SUPFAM" id="SSF55073">
    <property type="entry name" value="Nucleotide cyclase"/>
    <property type="match status" value="1"/>
</dbReference>
<comment type="caution">
    <text evidence="10">The sequence shown here is derived from an EMBL/GenBank/DDBJ whole genome shotgun (WGS) entry which is preliminary data.</text>
</comment>
<keyword evidence="5" id="KW-0342">GTP-binding</keyword>
<dbReference type="InterPro" id="IPR038158">
    <property type="entry name" value="H-NOX_domain_sf"/>
</dbReference>
<dbReference type="PANTHER" id="PTHR45655">
    <property type="entry name" value="GUANYLATE CYCLASE SOLUBLE SUBUNIT BETA-2"/>
    <property type="match status" value="1"/>
</dbReference>
<reference evidence="10" key="1">
    <citation type="journal article" date="2023" name="Mol. Biol. Evol.">
        <title>Third-Generation Sequencing Reveals the Adaptive Role of the Epigenome in Three Deep-Sea Polychaetes.</title>
        <authorList>
            <person name="Perez M."/>
            <person name="Aroh O."/>
            <person name="Sun Y."/>
            <person name="Lan Y."/>
            <person name="Juniper S.K."/>
            <person name="Young C.R."/>
            <person name="Angers B."/>
            <person name="Qian P.Y."/>
        </authorList>
    </citation>
    <scope>NUCLEOTIDE SEQUENCE</scope>
    <source>
        <strain evidence="10">P08H-3</strain>
    </source>
</reference>
<dbReference type="EMBL" id="JAODUP010001794">
    <property type="protein sequence ID" value="KAK2139424.1"/>
    <property type="molecule type" value="Genomic_DNA"/>
</dbReference>
<dbReference type="GO" id="GO:0070482">
    <property type="term" value="P:response to oxygen levels"/>
    <property type="evidence" value="ECO:0007669"/>
    <property type="project" value="TreeGrafter"/>
</dbReference>
<evidence type="ECO:0000256" key="5">
    <source>
        <dbReference type="ARBA" id="ARBA00023134"/>
    </source>
</evidence>
<dbReference type="InterPro" id="IPR024096">
    <property type="entry name" value="NO_sig/Golgi_transp_ligand-bd"/>
</dbReference>
<dbReference type="Pfam" id="PF07701">
    <property type="entry name" value="HNOBA"/>
    <property type="match status" value="1"/>
</dbReference>
<dbReference type="Gene3D" id="3.90.1520.10">
    <property type="entry name" value="H-NOX domain"/>
    <property type="match status" value="1"/>
</dbReference>
<dbReference type="InterPro" id="IPR018297">
    <property type="entry name" value="A/G_cyclase_CS"/>
</dbReference>
<keyword evidence="6 8" id="KW-0456">Lyase</keyword>
<dbReference type="InterPro" id="IPR029787">
    <property type="entry name" value="Nucleotide_cyclase"/>
</dbReference>
<dbReference type="PROSITE" id="PS00452">
    <property type="entry name" value="GUANYLATE_CYCLASE_1"/>
    <property type="match status" value="1"/>
</dbReference>
<keyword evidence="3" id="KW-0963">Cytoplasm</keyword>
<dbReference type="GO" id="GO:0008074">
    <property type="term" value="C:guanylate cyclase complex, soluble"/>
    <property type="evidence" value="ECO:0007669"/>
    <property type="project" value="TreeGrafter"/>
</dbReference>
<dbReference type="PROSITE" id="PS50125">
    <property type="entry name" value="GUANYLATE_CYCLASE_2"/>
    <property type="match status" value="1"/>
</dbReference>
<accession>A0AAD9IRB3</accession>
<proteinExistence type="inferred from homology"/>
<dbReference type="Proteomes" id="UP001208570">
    <property type="component" value="Unassembled WGS sequence"/>
</dbReference>
<evidence type="ECO:0000256" key="1">
    <source>
        <dbReference type="ARBA" id="ARBA00004496"/>
    </source>
</evidence>
<name>A0AAD9IRB3_9ANNE</name>
<keyword evidence="4" id="KW-0547">Nucleotide-binding</keyword>
<sequence>MYGLLLEAMYDYIKTHHSEEEWLEIVSLSGIQQSNFVTHACYAESLIGQVAEATAEMSGLTLDQVVERLGAHFVTFVSRYGYDTVLKVLGRNVRDFLNGLDNLHEYLRLSYPKMMAPSFSCDNETPSGLMLHYRSKRGGFTYYVMGQIRQVGLIFYNTEIEIEIVRNTVSNKVHHVILKLHFDNKGFSLTSGKVNQTDLPMMKSVTFFRCFPFHVVFGRDLLIRHVGTSLQALLPDLVNKRLDHSFELTKPLVEFTYENIRTPWFGKTVSSPQLCIRNYETDEFAFHLRLTGQMKFVPDWDAFIFLANPIMNNLEKLYNLGLYISDLSMHNASRDMVLLGGTQSKQLATVLVQVETIGDVYMVVSGAPLPIRTHALQMSDMALDMLDAVQSVVNPATGNDHIQIKIGMHSGTVVAGIVGLKMPRYCLFGDAVNTAARMETNGLVYIESISVIIRLTKR</sequence>
<dbReference type="InterPro" id="IPR042463">
    <property type="entry name" value="HNOB_dom_associated_sf"/>
</dbReference>
<dbReference type="GO" id="GO:0038060">
    <property type="term" value="P:nitric oxide-cGMP-mediated signaling"/>
    <property type="evidence" value="ECO:0007669"/>
    <property type="project" value="TreeGrafter"/>
</dbReference>
<dbReference type="SMART" id="SM00044">
    <property type="entry name" value="CYCc"/>
    <property type="match status" value="1"/>
</dbReference>
<evidence type="ECO:0000313" key="11">
    <source>
        <dbReference type="Proteomes" id="UP001208570"/>
    </source>
</evidence>
<evidence type="ECO:0000256" key="6">
    <source>
        <dbReference type="ARBA" id="ARBA00023239"/>
    </source>
</evidence>
<dbReference type="GO" id="GO:0020037">
    <property type="term" value="F:heme binding"/>
    <property type="evidence" value="ECO:0007669"/>
    <property type="project" value="InterPro"/>
</dbReference>
<dbReference type="SUPFAM" id="SSF111126">
    <property type="entry name" value="Ligand-binding domain in the NO signalling and Golgi transport"/>
    <property type="match status" value="1"/>
</dbReference>
<evidence type="ECO:0000313" key="10">
    <source>
        <dbReference type="EMBL" id="KAK2139424.1"/>
    </source>
</evidence>
<dbReference type="CDD" id="cd07302">
    <property type="entry name" value="CHD"/>
    <property type="match status" value="1"/>
</dbReference>
<evidence type="ECO:0000256" key="8">
    <source>
        <dbReference type="RuleBase" id="RU000405"/>
    </source>
</evidence>
<evidence type="ECO:0000256" key="4">
    <source>
        <dbReference type="ARBA" id="ARBA00022741"/>
    </source>
</evidence>